<dbReference type="OMA" id="QPMWTAI"/>
<dbReference type="RefSeq" id="XP_007763708.1">
    <property type="nucleotide sequence ID" value="XM_007765518.1"/>
</dbReference>
<evidence type="ECO:0000313" key="4">
    <source>
        <dbReference type="Proteomes" id="UP000053558"/>
    </source>
</evidence>
<dbReference type="KEGG" id="cput:CONPUDRAFT_149146"/>
<keyword evidence="1" id="KW-0694">RNA-binding</keyword>
<dbReference type="GeneID" id="19202559"/>
<dbReference type="GO" id="GO:0003723">
    <property type="term" value="F:RNA binding"/>
    <property type="evidence" value="ECO:0007669"/>
    <property type="project" value="UniProtKB-UniRule"/>
</dbReference>
<name>A0A5M3N711_CONPW</name>
<keyword evidence="4" id="KW-1185">Reference proteome</keyword>
<protein>
    <recommendedName>
        <fullName evidence="2">DRBM domain-containing protein</fullName>
    </recommendedName>
</protein>
<dbReference type="Gene3D" id="3.30.160.20">
    <property type="match status" value="1"/>
</dbReference>
<comment type="caution">
    <text evidence="3">The sequence shown here is derived from an EMBL/GenBank/DDBJ whole genome shotgun (WGS) entry which is preliminary data.</text>
</comment>
<dbReference type="EMBL" id="JH711573">
    <property type="protein sequence ID" value="EIW87106.1"/>
    <property type="molecule type" value="Genomic_DNA"/>
</dbReference>
<feature type="domain" description="DRBM" evidence="2">
    <location>
        <begin position="4"/>
        <end position="76"/>
    </location>
</feature>
<accession>A0A5M3N711</accession>
<reference evidence="4" key="1">
    <citation type="journal article" date="2012" name="Science">
        <title>The Paleozoic origin of enzymatic lignin decomposition reconstructed from 31 fungal genomes.</title>
        <authorList>
            <person name="Floudas D."/>
            <person name="Binder M."/>
            <person name="Riley R."/>
            <person name="Barry K."/>
            <person name="Blanchette R.A."/>
            <person name="Henrissat B."/>
            <person name="Martinez A.T."/>
            <person name="Otillar R."/>
            <person name="Spatafora J.W."/>
            <person name="Yadav J.S."/>
            <person name="Aerts A."/>
            <person name="Benoit I."/>
            <person name="Boyd A."/>
            <person name="Carlson A."/>
            <person name="Copeland A."/>
            <person name="Coutinho P.M."/>
            <person name="de Vries R.P."/>
            <person name="Ferreira P."/>
            <person name="Findley K."/>
            <person name="Foster B."/>
            <person name="Gaskell J."/>
            <person name="Glotzer D."/>
            <person name="Gorecki P."/>
            <person name="Heitman J."/>
            <person name="Hesse C."/>
            <person name="Hori C."/>
            <person name="Igarashi K."/>
            <person name="Jurgens J.A."/>
            <person name="Kallen N."/>
            <person name="Kersten P."/>
            <person name="Kohler A."/>
            <person name="Kuees U."/>
            <person name="Kumar T.K.A."/>
            <person name="Kuo A."/>
            <person name="LaButti K."/>
            <person name="Larrondo L.F."/>
            <person name="Lindquist E."/>
            <person name="Ling A."/>
            <person name="Lombard V."/>
            <person name="Lucas S."/>
            <person name="Lundell T."/>
            <person name="Martin R."/>
            <person name="McLaughlin D.J."/>
            <person name="Morgenstern I."/>
            <person name="Morin E."/>
            <person name="Murat C."/>
            <person name="Nagy L.G."/>
            <person name="Nolan M."/>
            <person name="Ohm R.A."/>
            <person name="Patyshakuliyeva A."/>
            <person name="Rokas A."/>
            <person name="Ruiz-Duenas F.J."/>
            <person name="Sabat G."/>
            <person name="Salamov A."/>
            <person name="Samejima M."/>
            <person name="Schmutz J."/>
            <person name="Slot J.C."/>
            <person name="St John F."/>
            <person name="Stenlid J."/>
            <person name="Sun H."/>
            <person name="Sun S."/>
            <person name="Syed K."/>
            <person name="Tsang A."/>
            <person name="Wiebenga A."/>
            <person name="Young D."/>
            <person name="Pisabarro A."/>
            <person name="Eastwood D.C."/>
            <person name="Martin F."/>
            <person name="Cullen D."/>
            <person name="Grigoriev I.V."/>
            <person name="Hibbett D.S."/>
        </authorList>
    </citation>
    <scope>NUCLEOTIDE SEQUENCE [LARGE SCALE GENOMIC DNA]</scope>
    <source>
        <strain evidence="4">RWD-64-598 SS2</strain>
    </source>
</reference>
<gene>
    <name evidence="3" type="ORF">CONPUDRAFT_149146</name>
</gene>
<dbReference type="Pfam" id="PF00035">
    <property type="entry name" value="dsrm"/>
    <property type="match status" value="1"/>
</dbReference>
<sequence>MSTHNRMQLNDFLQRRYGAGGPGLITWETAQAGPAHAPVWTMVLRIRGVVWGQAAGGRQGEAMEAAAGQALSTILQGYQP</sequence>
<organism evidence="3 4">
    <name type="scientific">Coniophora puteana (strain RWD-64-598)</name>
    <name type="common">Brown rot fungus</name>
    <dbReference type="NCBI Taxonomy" id="741705"/>
    <lineage>
        <taxon>Eukaryota</taxon>
        <taxon>Fungi</taxon>
        <taxon>Dikarya</taxon>
        <taxon>Basidiomycota</taxon>
        <taxon>Agaricomycotina</taxon>
        <taxon>Agaricomycetes</taxon>
        <taxon>Agaricomycetidae</taxon>
        <taxon>Boletales</taxon>
        <taxon>Coniophorineae</taxon>
        <taxon>Coniophoraceae</taxon>
        <taxon>Coniophora</taxon>
    </lineage>
</organism>
<dbReference type="OrthoDB" id="112668at2759"/>
<dbReference type="AlphaFoldDB" id="A0A5M3N711"/>
<proteinExistence type="predicted"/>
<dbReference type="InterPro" id="IPR014720">
    <property type="entry name" value="dsRBD_dom"/>
</dbReference>
<evidence type="ECO:0000313" key="3">
    <source>
        <dbReference type="EMBL" id="EIW87106.1"/>
    </source>
</evidence>
<dbReference type="Proteomes" id="UP000053558">
    <property type="component" value="Unassembled WGS sequence"/>
</dbReference>
<dbReference type="SUPFAM" id="SSF54768">
    <property type="entry name" value="dsRNA-binding domain-like"/>
    <property type="match status" value="1"/>
</dbReference>
<evidence type="ECO:0000256" key="1">
    <source>
        <dbReference type="PROSITE-ProRule" id="PRU00266"/>
    </source>
</evidence>
<evidence type="ECO:0000259" key="2">
    <source>
        <dbReference type="PROSITE" id="PS50137"/>
    </source>
</evidence>
<dbReference type="PROSITE" id="PS50137">
    <property type="entry name" value="DS_RBD"/>
    <property type="match status" value="1"/>
</dbReference>